<keyword evidence="4" id="KW-1185">Reference proteome</keyword>
<dbReference type="EMBL" id="AQFL01000004">
    <property type="protein sequence ID" value="EOR10276.1"/>
    <property type="molecule type" value="Genomic_DNA"/>
</dbReference>
<dbReference type="RefSeq" id="WP_016162382.1">
    <property type="nucleotide sequence ID" value="NZ_JAKZGC010000016.1"/>
</dbReference>
<dbReference type="OrthoDB" id="88903at2"/>
<dbReference type="SUPFAM" id="SSF52540">
    <property type="entry name" value="P-loop containing nucleoside triphosphate hydrolases"/>
    <property type="match status" value="1"/>
</dbReference>
<evidence type="ECO:0000313" key="3">
    <source>
        <dbReference type="Proteomes" id="UP000016203"/>
    </source>
</evidence>
<dbReference type="Gene3D" id="3.40.50.300">
    <property type="entry name" value="P-loop containing nucleotide triphosphate hydrolases"/>
    <property type="match status" value="1"/>
</dbReference>
<sequence length="570" mass="68245">MNVFEKEKKLKELLEHHIRNEKIGTAIAITGPWGVGKTFFWRTFLEKQLSDERIYKKDNLFNRKYAYVSLFGLESLSELKTQIYSSIESYHSSIEVPKWIKGLPSIFKDTKISQFGISAPAKLFDSLMFAQVKDVIICFDDFERMSKKLDIKDVMGLANYLKLEKNCQIILILDEDKAEGDNKKNYAQYKEKLIDETIILNSVEPLIRENTKEFKEDEALVELMIEFSEKLEIHNFRFFQKVIRLYRDFRKSLPKVVADSTKEIILIRILQGYLVHEFSHLEYGWDDCQYFIEKKRENWSDRKKQTYESLQKVSDSFNREDEWLIEFKKWFEQRDNINFKELSKLANSELISNENQNIRNELWRIFEKRHDLKLEEQDLEYIASLGQKCIVLESFHNTAFMYEILRKYLPDEVRAEKFKVEIIDYIDSDPTRSIVRANKERQLWGNKNNIFYTYVDDLARDHVEEKSLKNMVSHFLHYGNFEGDSDKDQLRAFPLDEWFKYLTEEIYQESFFVEENDSLIQYLKRLYLIPVEDDSIRSIVVSVLQKIGEESEFKKRYMQDIIENNLLEKA</sequence>
<dbReference type="PATRIC" id="fig|1217699.3.peg.388"/>
<name>R9BD37_9GAMM</name>
<gene>
    <name evidence="1" type="ORF">F896_00404</name>
    <name evidence="2" type="ORF">Q3V53_16385</name>
</gene>
<dbReference type="Proteomes" id="UP000016203">
    <property type="component" value="Unassembled WGS sequence"/>
</dbReference>
<reference evidence="2 4" key="2">
    <citation type="submission" date="2023-07" db="EMBL/GenBank/DDBJ databases">
        <title>A novel proteolytic Acinetobacter species.</title>
        <authorList>
            <person name="Nemec A."/>
            <person name="Radolfova-Krizova L."/>
        </authorList>
    </citation>
    <scope>NUCLEOTIDE SEQUENCE [LARGE SCALE GENOMIC DNA]</scope>
    <source>
        <strain evidence="2 4">NIPH 1865</strain>
    </source>
</reference>
<evidence type="ECO:0000313" key="1">
    <source>
        <dbReference type="EMBL" id="EOR10276.1"/>
    </source>
</evidence>
<evidence type="ECO:0000313" key="4">
    <source>
        <dbReference type="Proteomes" id="UP001168902"/>
    </source>
</evidence>
<dbReference type="EMBL" id="JAUMJH010000049">
    <property type="protein sequence ID" value="MDO3658743.1"/>
    <property type="molecule type" value="Genomic_DNA"/>
</dbReference>
<dbReference type="AlphaFoldDB" id="R9BD37"/>
<accession>R9BD37</accession>
<dbReference type="HOGENOM" id="CLU_022182_1_0_6"/>
<evidence type="ECO:0000313" key="2">
    <source>
        <dbReference type="EMBL" id="MDO3658743.1"/>
    </source>
</evidence>
<dbReference type="Proteomes" id="UP001168902">
    <property type="component" value="Unassembled WGS sequence"/>
</dbReference>
<protein>
    <submittedName>
        <fullName evidence="2">KAP family P-loop domain protein</fullName>
    </submittedName>
</protein>
<organism evidence="1 3">
    <name type="scientific">Acinetobacter genomosp. 15BJ</name>
    <dbReference type="NCBI Taxonomy" id="106651"/>
    <lineage>
        <taxon>Bacteria</taxon>
        <taxon>Pseudomonadati</taxon>
        <taxon>Pseudomonadota</taxon>
        <taxon>Gammaproteobacteria</taxon>
        <taxon>Moraxellales</taxon>
        <taxon>Moraxellaceae</taxon>
        <taxon>Acinetobacter</taxon>
    </lineage>
</organism>
<reference evidence="1 3" key="1">
    <citation type="submission" date="2013-03" db="EMBL/GenBank/DDBJ databases">
        <title>The Genome Sequence of Acinetobacter sp. CIP 110321.</title>
        <authorList>
            <consortium name="The Broad Institute Genome Sequencing Platform"/>
            <consortium name="The Broad Institute Genome Sequencing Center for Infectious Disease"/>
            <person name="Cerqueira G."/>
            <person name="Feldgarden M."/>
            <person name="Courvalin P."/>
            <person name="Perichon B."/>
            <person name="Grillot-Courvalin C."/>
            <person name="Clermont D."/>
            <person name="Rocha E."/>
            <person name="Yoon E.-J."/>
            <person name="Nemec A."/>
            <person name="Walker B."/>
            <person name="Young S.K."/>
            <person name="Zeng Q."/>
            <person name="Gargeya S."/>
            <person name="Fitzgerald M."/>
            <person name="Haas B."/>
            <person name="Abouelleil A."/>
            <person name="Alvarado L."/>
            <person name="Arachchi H.M."/>
            <person name="Berlin A.M."/>
            <person name="Chapman S.B."/>
            <person name="Dewar J."/>
            <person name="Goldberg J."/>
            <person name="Griggs A."/>
            <person name="Gujja S."/>
            <person name="Hansen M."/>
            <person name="Howarth C."/>
            <person name="Imamovic A."/>
            <person name="Larimer J."/>
            <person name="McCowan C."/>
            <person name="Murphy C."/>
            <person name="Neiman D."/>
            <person name="Pearson M."/>
            <person name="Priest M."/>
            <person name="Roberts A."/>
            <person name="Saif S."/>
            <person name="Shea T."/>
            <person name="Sisk P."/>
            <person name="Sykes S."/>
            <person name="Wortman J."/>
            <person name="Nusbaum C."/>
            <person name="Birren B."/>
        </authorList>
    </citation>
    <scope>NUCLEOTIDE SEQUENCE [LARGE SCALE GENOMIC DNA]</scope>
    <source>
        <strain evidence="1 3">CIP 110321</strain>
    </source>
</reference>
<proteinExistence type="predicted"/>
<dbReference type="InterPro" id="IPR027417">
    <property type="entry name" value="P-loop_NTPase"/>
</dbReference>
<comment type="caution">
    <text evidence="1">The sequence shown here is derived from an EMBL/GenBank/DDBJ whole genome shotgun (WGS) entry which is preliminary data.</text>
</comment>